<dbReference type="InterPro" id="IPR043519">
    <property type="entry name" value="NT_sf"/>
</dbReference>
<organism evidence="2 3">
    <name type="scientific">Orlajensenia flava</name>
    <dbReference type="NCBI Taxonomy" id="2565934"/>
    <lineage>
        <taxon>Bacteria</taxon>
        <taxon>Bacillati</taxon>
        <taxon>Actinomycetota</taxon>
        <taxon>Actinomycetes</taxon>
        <taxon>Micrococcales</taxon>
        <taxon>Microbacteriaceae</taxon>
        <taxon>Orlajensenia</taxon>
    </lineage>
</organism>
<gene>
    <name evidence="2" type="ORF">E6C70_06715</name>
</gene>
<dbReference type="CDD" id="cd05403">
    <property type="entry name" value="NT_KNTase_like"/>
    <property type="match status" value="1"/>
</dbReference>
<dbReference type="EMBL" id="SSSN01000003">
    <property type="protein sequence ID" value="THG35915.1"/>
    <property type="molecule type" value="Genomic_DNA"/>
</dbReference>
<keyword evidence="3" id="KW-1185">Reference proteome</keyword>
<keyword evidence="2" id="KW-0808">Transferase</keyword>
<name>A0A4S4G0K9_9MICO</name>
<evidence type="ECO:0000259" key="1">
    <source>
        <dbReference type="Pfam" id="PF01909"/>
    </source>
</evidence>
<protein>
    <submittedName>
        <fullName evidence="2">Nucleotidyltransferase domain-containing protein</fullName>
    </submittedName>
</protein>
<dbReference type="GO" id="GO:0016779">
    <property type="term" value="F:nucleotidyltransferase activity"/>
    <property type="evidence" value="ECO:0007669"/>
    <property type="project" value="InterPro"/>
</dbReference>
<comment type="caution">
    <text evidence="2">The sequence shown here is derived from an EMBL/GenBank/DDBJ whole genome shotgun (WGS) entry which is preliminary data.</text>
</comment>
<evidence type="ECO:0000313" key="2">
    <source>
        <dbReference type="EMBL" id="THG35915.1"/>
    </source>
</evidence>
<dbReference type="AlphaFoldDB" id="A0A4S4G0K9"/>
<dbReference type="OrthoDB" id="5176171at2"/>
<feature type="domain" description="Polymerase nucleotidyl transferase" evidence="1">
    <location>
        <begin position="7"/>
        <end position="48"/>
    </location>
</feature>
<proteinExistence type="predicted"/>
<dbReference type="Pfam" id="PF01909">
    <property type="entry name" value="NTP_transf_2"/>
    <property type="match status" value="1"/>
</dbReference>
<sequence>MANELSAVEGVRAVALGGSRARGTHRPDSDVDLGVYYEGDVDRAALEELARRWTGEDVPVAAPGGWGPWVDGGAWLTVDGTAVDWIFRDVRRVAEQCERAGRGEFAFHVQPGHPLGFLDVAYAGEVATCKPLRDSAGMLTNLAARITPYPEPLRQAMVQNLWQVDFLLNAARKGAATGDSAYVALCAVTASMLVAHAWNAVAGEWVTNEKALLPNLARLPIDTGGYGSTAISVLSALGSTEAELRASIAVLRQAPRPTQSSPT</sequence>
<evidence type="ECO:0000313" key="3">
    <source>
        <dbReference type="Proteomes" id="UP000307380"/>
    </source>
</evidence>
<dbReference type="InterPro" id="IPR002934">
    <property type="entry name" value="Polymerase_NTP_transf_dom"/>
</dbReference>
<dbReference type="SUPFAM" id="SSF81301">
    <property type="entry name" value="Nucleotidyltransferase"/>
    <property type="match status" value="1"/>
</dbReference>
<accession>A0A4S4G0K9</accession>
<reference evidence="2 3" key="1">
    <citation type="submission" date="2019-04" db="EMBL/GenBank/DDBJ databases">
        <authorList>
            <person name="Jiang L."/>
        </authorList>
    </citation>
    <scope>NUCLEOTIDE SEQUENCE [LARGE SCALE GENOMIC DNA]</scope>
    <source>
        <strain evidence="2 3">YIM 131861</strain>
    </source>
</reference>
<dbReference type="Gene3D" id="3.30.460.10">
    <property type="entry name" value="Beta Polymerase, domain 2"/>
    <property type="match status" value="1"/>
</dbReference>
<dbReference type="Proteomes" id="UP000307380">
    <property type="component" value="Unassembled WGS sequence"/>
</dbReference>